<dbReference type="Gene3D" id="3.40.50.150">
    <property type="entry name" value="Vaccinia Virus protein VP39"/>
    <property type="match status" value="1"/>
</dbReference>
<dbReference type="RefSeq" id="WP_088385381.1">
    <property type="nucleotide sequence ID" value="NZ_NIOF01000005.1"/>
</dbReference>
<dbReference type="InterPro" id="IPR029063">
    <property type="entry name" value="SAM-dependent_MTases_sf"/>
</dbReference>
<dbReference type="OrthoDB" id="9808140at2"/>
<sequence>MSSSTAPPSPADLSPSAPTEPATPGPASTPSIHAAAAAGYSAGADTYVKGRPDYPPELHAWLRDSVGIVPGAAVVDLGAGTGKFTQLLAKTGADVIAVEPVAEMLARLRVDLPGVTGVQGTATAIPLPDASADVVVCAQAFHWFATTAALDEMARVLKPGGRLALIWNLRDAHVPWVARMNEITDRHEGDVPRFYKGTWRGVFPHPAFEAPSESQFTNAHTGPAEDVIVKRVLSTSFISALPDDQRATVEAQLRRLIDETPDLKDPPHVAVPYLTFAFCARKRG</sequence>
<proteinExistence type="inferred from homology"/>
<dbReference type="PANTHER" id="PTHR44942">
    <property type="entry name" value="METHYLTRANSF_11 DOMAIN-CONTAINING PROTEIN"/>
    <property type="match status" value="1"/>
</dbReference>
<dbReference type="Proteomes" id="UP000197468">
    <property type="component" value="Unassembled WGS sequence"/>
</dbReference>
<gene>
    <name evidence="6" type="ORF">CDN99_13440</name>
</gene>
<feature type="domain" description="Methyltransferase type 11" evidence="5">
    <location>
        <begin position="75"/>
        <end position="164"/>
    </location>
</feature>
<comment type="caution">
    <text evidence="6">The sequence shown here is derived from an EMBL/GenBank/DDBJ whole genome shotgun (WGS) entry which is preliminary data.</text>
</comment>
<keyword evidence="3 6" id="KW-0808">Transferase</keyword>
<evidence type="ECO:0000256" key="4">
    <source>
        <dbReference type="SAM" id="MobiDB-lite"/>
    </source>
</evidence>
<evidence type="ECO:0000256" key="3">
    <source>
        <dbReference type="ARBA" id="ARBA00022679"/>
    </source>
</evidence>
<keyword evidence="7" id="KW-1185">Reference proteome</keyword>
<dbReference type="EMBL" id="NIOF01000005">
    <property type="protein sequence ID" value="OWQ90360.1"/>
    <property type="molecule type" value="Genomic_DNA"/>
</dbReference>
<dbReference type="GO" id="GO:0032259">
    <property type="term" value="P:methylation"/>
    <property type="evidence" value="ECO:0007669"/>
    <property type="project" value="UniProtKB-KW"/>
</dbReference>
<protein>
    <submittedName>
        <fullName evidence="6">SAM-dependent methyltransferase</fullName>
    </submittedName>
</protein>
<name>A0A246JCS0_9BURK</name>
<dbReference type="Pfam" id="PF08241">
    <property type="entry name" value="Methyltransf_11"/>
    <property type="match status" value="1"/>
</dbReference>
<dbReference type="PANTHER" id="PTHR44942:SF4">
    <property type="entry name" value="METHYLTRANSFERASE TYPE 11 DOMAIN-CONTAINING PROTEIN"/>
    <property type="match status" value="1"/>
</dbReference>
<dbReference type="CDD" id="cd02440">
    <property type="entry name" value="AdoMet_MTases"/>
    <property type="match status" value="1"/>
</dbReference>
<evidence type="ECO:0000256" key="2">
    <source>
        <dbReference type="ARBA" id="ARBA00022603"/>
    </source>
</evidence>
<comment type="similarity">
    <text evidence="1">Belongs to the methyltransferase superfamily.</text>
</comment>
<evidence type="ECO:0000313" key="7">
    <source>
        <dbReference type="Proteomes" id="UP000197468"/>
    </source>
</evidence>
<evidence type="ECO:0000313" key="6">
    <source>
        <dbReference type="EMBL" id="OWQ90360.1"/>
    </source>
</evidence>
<dbReference type="SUPFAM" id="SSF53335">
    <property type="entry name" value="S-adenosyl-L-methionine-dependent methyltransferases"/>
    <property type="match status" value="1"/>
</dbReference>
<dbReference type="GO" id="GO:0008757">
    <property type="term" value="F:S-adenosylmethionine-dependent methyltransferase activity"/>
    <property type="evidence" value="ECO:0007669"/>
    <property type="project" value="InterPro"/>
</dbReference>
<organism evidence="6 7">
    <name type="scientific">Roseateles aquatilis</name>
    <dbReference type="NCBI Taxonomy" id="431061"/>
    <lineage>
        <taxon>Bacteria</taxon>
        <taxon>Pseudomonadati</taxon>
        <taxon>Pseudomonadota</taxon>
        <taxon>Betaproteobacteria</taxon>
        <taxon>Burkholderiales</taxon>
        <taxon>Sphaerotilaceae</taxon>
        <taxon>Roseateles</taxon>
    </lineage>
</organism>
<dbReference type="InterPro" id="IPR013216">
    <property type="entry name" value="Methyltransf_11"/>
</dbReference>
<dbReference type="AlphaFoldDB" id="A0A246JCS0"/>
<dbReference type="InterPro" id="IPR051052">
    <property type="entry name" value="Diverse_substrate_MTase"/>
</dbReference>
<accession>A0A246JCS0</accession>
<feature type="region of interest" description="Disordered" evidence="4">
    <location>
        <begin position="1"/>
        <end position="32"/>
    </location>
</feature>
<feature type="compositionally biased region" description="Low complexity" evidence="4">
    <location>
        <begin position="1"/>
        <end position="17"/>
    </location>
</feature>
<keyword evidence="2 6" id="KW-0489">Methyltransferase</keyword>
<reference evidence="6 7" key="1">
    <citation type="journal article" date="2008" name="Int. J. Syst. Evol. Microbiol.">
        <title>Description of Roseateles aquatilis sp. nov. and Roseateles terrae sp. nov., in the class Betaproteobacteria, and emended description of the genus Roseateles.</title>
        <authorList>
            <person name="Gomila M."/>
            <person name="Bowien B."/>
            <person name="Falsen E."/>
            <person name="Moore E.R."/>
            <person name="Lalucat J."/>
        </authorList>
    </citation>
    <scope>NUCLEOTIDE SEQUENCE [LARGE SCALE GENOMIC DNA]</scope>
    <source>
        <strain evidence="6 7">CCUG 48205</strain>
    </source>
</reference>
<evidence type="ECO:0000259" key="5">
    <source>
        <dbReference type="Pfam" id="PF08241"/>
    </source>
</evidence>
<evidence type="ECO:0000256" key="1">
    <source>
        <dbReference type="ARBA" id="ARBA00008361"/>
    </source>
</evidence>